<sequence>MRLLDSRNLKLMEFPPGEVPPYVILSHTWGKDEISIQELQYINEQIRNKAGYSKIKRCCDVAADDGFDYVWIDTCCIDKTSSSELSEAINSMFKWYKQAEVCYAFLFDVPSSLDSTAFGIALRNSRWFTRGWTLQELIAPACVIFFDNDWKDLGTKSSLRDLICAITLIQVDVLLGHNIEKFSIAQRMSWASSRTTTIDEDIAYCLMGIFQVNMPLLYGEGRNAFMRLQEEIIRRSDDHSIFAWQDRLSSGMLASSPKSFQSSTDIVRVNSIPAEPFALTNKGVNLKLPLRRIPE</sequence>
<dbReference type="InterPro" id="IPR058525">
    <property type="entry name" value="DUF8212"/>
</dbReference>
<dbReference type="InterPro" id="IPR010730">
    <property type="entry name" value="HET"/>
</dbReference>
<keyword evidence="4" id="KW-1185">Reference proteome</keyword>
<evidence type="ECO:0000313" key="3">
    <source>
        <dbReference type="EMBL" id="PMD12933.1"/>
    </source>
</evidence>
<dbReference type="AlphaFoldDB" id="A0A2J6PG07"/>
<dbReference type="Pfam" id="PF26640">
    <property type="entry name" value="DUF8212"/>
    <property type="match status" value="1"/>
</dbReference>
<dbReference type="PANTHER" id="PTHR10622:SF10">
    <property type="entry name" value="HET DOMAIN-CONTAINING PROTEIN"/>
    <property type="match status" value="1"/>
</dbReference>
<evidence type="ECO:0000313" key="4">
    <source>
        <dbReference type="Proteomes" id="UP000235672"/>
    </source>
</evidence>
<dbReference type="PANTHER" id="PTHR10622">
    <property type="entry name" value="HET DOMAIN-CONTAINING PROTEIN"/>
    <property type="match status" value="1"/>
</dbReference>
<dbReference type="EMBL" id="KZ613539">
    <property type="protein sequence ID" value="PMD12933.1"/>
    <property type="molecule type" value="Genomic_DNA"/>
</dbReference>
<proteinExistence type="predicted"/>
<reference evidence="3 4" key="1">
    <citation type="submission" date="2016-05" db="EMBL/GenBank/DDBJ databases">
        <title>A degradative enzymes factory behind the ericoid mycorrhizal symbiosis.</title>
        <authorList>
            <consortium name="DOE Joint Genome Institute"/>
            <person name="Martino E."/>
            <person name="Morin E."/>
            <person name="Grelet G."/>
            <person name="Kuo A."/>
            <person name="Kohler A."/>
            <person name="Daghino S."/>
            <person name="Barry K."/>
            <person name="Choi C."/>
            <person name="Cichocki N."/>
            <person name="Clum A."/>
            <person name="Copeland A."/>
            <person name="Hainaut M."/>
            <person name="Haridas S."/>
            <person name="Labutti K."/>
            <person name="Lindquist E."/>
            <person name="Lipzen A."/>
            <person name="Khouja H.-R."/>
            <person name="Murat C."/>
            <person name="Ohm R."/>
            <person name="Olson A."/>
            <person name="Spatafora J."/>
            <person name="Veneault-Fourrey C."/>
            <person name="Henrissat B."/>
            <person name="Grigoriev I."/>
            <person name="Martin F."/>
            <person name="Perotto S."/>
        </authorList>
    </citation>
    <scope>NUCLEOTIDE SEQUENCE [LARGE SCALE GENOMIC DNA]</scope>
    <source>
        <strain evidence="3 4">UAMH 7357</strain>
    </source>
</reference>
<evidence type="ECO:0000259" key="2">
    <source>
        <dbReference type="Pfam" id="PF26640"/>
    </source>
</evidence>
<dbReference type="Proteomes" id="UP000235672">
    <property type="component" value="Unassembled WGS sequence"/>
</dbReference>
<organism evidence="3 4">
    <name type="scientific">Hyaloscypha hepaticicola</name>
    <dbReference type="NCBI Taxonomy" id="2082293"/>
    <lineage>
        <taxon>Eukaryota</taxon>
        <taxon>Fungi</taxon>
        <taxon>Dikarya</taxon>
        <taxon>Ascomycota</taxon>
        <taxon>Pezizomycotina</taxon>
        <taxon>Leotiomycetes</taxon>
        <taxon>Helotiales</taxon>
        <taxon>Hyaloscyphaceae</taxon>
        <taxon>Hyaloscypha</taxon>
    </lineage>
</organism>
<feature type="non-terminal residue" evidence="3">
    <location>
        <position position="295"/>
    </location>
</feature>
<dbReference type="STRING" id="1745343.A0A2J6PG07"/>
<evidence type="ECO:0000259" key="1">
    <source>
        <dbReference type="Pfam" id="PF06985"/>
    </source>
</evidence>
<feature type="domain" description="Heterokaryon incompatibility" evidence="1">
    <location>
        <begin position="22"/>
        <end position="106"/>
    </location>
</feature>
<dbReference type="Pfam" id="PF06985">
    <property type="entry name" value="HET"/>
    <property type="match status" value="1"/>
</dbReference>
<gene>
    <name evidence="3" type="ORF">NA56DRAFT_533762</name>
</gene>
<name>A0A2J6PG07_9HELO</name>
<feature type="domain" description="DUF8212" evidence="2">
    <location>
        <begin position="223"/>
        <end position="257"/>
    </location>
</feature>
<protein>
    <submittedName>
        <fullName evidence="3">HET-domain-containing protein</fullName>
    </submittedName>
</protein>
<dbReference type="OrthoDB" id="674604at2759"/>
<accession>A0A2J6PG07</accession>